<dbReference type="GO" id="GO:0008270">
    <property type="term" value="F:zinc ion binding"/>
    <property type="evidence" value="ECO:0007669"/>
    <property type="project" value="InterPro"/>
</dbReference>
<evidence type="ECO:0000259" key="2">
    <source>
        <dbReference type="Pfam" id="PF07776"/>
    </source>
</evidence>
<dbReference type="GO" id="GO:0005634">
    <property type="term" value="C:nucleus"/>
    <property type="evidence" value="ECO:0007669"/>
    <property type="project" value="InterPro"/>
</dbReference>
<dbReference type="InterPro" id="IPR012934">
    <property type="entry name" value="Znf_AD"/>
</dbReference>
<dbReference type="AlphaFoldDB" id="A0A7R9IS79"/>
<proteinExistence type="predicted"/>
<gene>
    <name evidence="3" type="ORF">TTEB3V08_LOCUS11501</name>
</gene>
<organism evidence="3">
    <name type="scientific">Timema tahoe</name>
    <dbReference type="NCBI Taxonomy" id="61484"/>
    <lineage>
        <taxon>Eukaryota</taxon>
        <taxon>Metazoa</taxon>
        <taxon>Ecdysozoa</taxon>
        <taxon>Arthropoda</taxon>
        <taxon>Hexapoda</taxon>
        <taxon>Insecta</taxon>
        <taxon>Pterygota</taxon>
        <taxon>Neoptera</taxon>
        <taxon>Polyneoptera</taxon>
        <taxon>Phasmatodea</taxon>
        <taxon>Timematodea</taxon>
        <taxon>Timematoidea</taxon>
        <taxon>Timematidae</taxon>
        <taxon>Timema</taxon>
    </lineage>
</organism>
<dbReference type="Pfam" id="PF07776">
    <property type="entry name" value="zf-AD"/>
    <property type="match status" value="1"/>
</dbReference>
<reference evidence="3" key="1">
    <citation type="submission" date="2020-11" db="EMBL/GenBank/DDBJ databases">
        <authorList>
            <person name="Tran Van P."/>
        </authorList>
    </citation>
    <scope>NUCLEOTIDE SEQUENCE</scope>
</reference>
<dbReference type="SUPFAM" id="SSF57716">
    <property type="entry name" value="Glucocorticoid receptor-like (DNA-binding domain)"/>
    <property type="match status" value="1"/>
</dbReference>
<evidence type="ECO:0000313" key="3">
    <source>
        <dbReference type="EMBL" id="CAD7463619.1"/>
    </source>
</evidence>
<protein>
    <recommendedName>
        <fullName evidence="2">ZAD domain-containing protein</fullName>
    </recommendedName>
</protein>
<feature type="region of interest" description="Disordered" evidence="1">
    <location>
        <begin position="171"/>
        <end position="191"/>
    </location>
</feature>
<dbReference type="EMBL" id="OE008641">
    <property type="protein sequence ID" value="CAD7463619.1"/>
    <property type="molecule type" value="Genomic_DNA"/>
</dbReference>
<feature type="domain" description="ZAD" evidence="2">
    <location>
        <begin position="15"/>
        <end position="50"/>
    </location>
</feature>
<evidence type="ECO:0000256" key="1">
    <source>
        <dbReference type="SAM" id="MobiDB-lite"/>
    </source>
</evidence>
<accession>A0A7R9IS79</accession>
<name>A0A7R9IS79_9NEOP</name>
<sequence>MVGSRFESRPGVLRVKEDDNMPKQICLSCLNRLDSSYELYARCVSAQATIKRLLDAADKDILAPGSTHLDWAPSSKVNFRHSLELAAAACVVCYVVKGQKFCLLSSVLKVRNSGLQLSGPSIMKIGSSVVKLQDYLMGPSDDEPQPKVMRLQESPDFSRLVQSSILLGEEGSGDMLGAKPETPGSSTISFNQQHPVNTISQGLGLRPQEDPPHFLEAVTMTPEQFMEMGSSQAQSSQQLAGGAQIMVTIPPSNTLLRRSAGVASPISKNDLPATVAKLQNLGSSKLDTIKLAKFDIVKLAEFDTVKLAKFDTIKLAEFDTVKLAKFDTIKLAEFDTIKHAKFDTIKLAEFDTIKPAKLSINKFTGLDSSKLTNIFSFKLAIFIKAKSTDINIIQSFVFFNKFTSLDTAKFTDINII</sequence>